<organism evidence="1 2">
    <name type="scientific">Coptotermes formosanus</name>
    <name type="common">Formosan subterranean termite</name>
    <dbReference type="NCBI Taxonomy" id="36987"/>
    <lineage>
        <taxon>Eukaryota</taxon>
        <taxon>Metazoa</taxon>
        <taxon>Ecdysozoa</taxon>
        <taxon>Arthropoda</taxon>
        <taxon>Hexapoda</taxon>
        <taxon>Insecta</taxon>
        <taxon>Pterygota</taxon>
        <taxon>Neoptera</taxon>
        <taxon>Polyneoptera</taxon>
        <taxon>Dictyoptera</taxon>
        <taxon>Blattodea</taxon>
        <taxon>Blattoidea</taxon>
        <taxon>Termitoidae</taxon>
        <taxon>Rhinotermitidae</taxon>
        <taxon>Coptotermes</taxon>
    </lineage>
</organism>
<reference evidence="2" key="1">
    <citation type="submission" date="2020-01" db="EMBL/GenBank/DDBJ databases">
        <title>Draft genome sequence of the Termite Coptotermes fromosanus.</title>
        <authorList>
            <person name="Itakura S."/>
            <person name="Yosikawa Y."/>
            <person name="Umezawa K."/>
        </authorList>
    </citation>
    <scope>NUCLEOTIDE SEQUENCE [LARGE SCALE GENOMIC DNA]</scope>
</reference>
<protein>
    <submittedName>
        <fullName evidence="1">Uncharacterized protein</fullName>
    </submittedName>
</protein>
<dbReference type="EMBL" id="BLKM01001701">
    <property type="protein sequence ID" value="GFG40304.1"/>
    <property type="molecule type" value="Genomic_DNA"/>
</dbReference>
<proteinExistence type="predicted"/>
<keyword evidence="2" id="KW-1185">Reference proteome</keyword>
<gene>
    <name evidence="1" type="ORF">Cfor_12036</name>
</gene>
<dbReference type="InParanoid" id="A0A6L2Q7E2"/>
<evidence type="ECO:0000313" key="1">
    <source>
        <dbReference type="EMBL" id="GFG40304.1"/>
    </source>
</evidence>
<sequence>MTLCNTLTNWFSSNVDSLSLNFHWNSLKFLERFCTKLSQKNLVTTSFVPDGCSAPRRQLSLMWGYRNLCHARTGASIQRVIMSRSSLRM</sequence>
<dbReference type="Proteomes" id="UP000502823">
    <property type="component" value="Unassembled WGS sequence"/>
</dbReference>
<dbReference type="AlphaFoldDB" id="A0A6L2Q7E2"/>
<evidence type="ECO:0000313" key="2">
    <source>
        <dbReference type="Proteomes" id="UP000502823"/>
    </source>
</evidence>
<comment type="caution">
    <text evidence="1">The sequence shown here is derived from an EMBL/GenBank/DDBJ whole genome shotgun (WGS) entry which is preliminary data.</text>
</comment>
<name>A0A6L2Q7E2_COPFO</name>
<accession>A0A6L2Q7E2</accession>